<reference evidence="1" key="1">
    <citation type="journal article" date="2023" name="G3 (Bethesda)">
        <title>Whole genome assemblies of Zophobas morio and Tenebrio molitor.</title>
        <authorList>
            <person name="Kaur S."/>
            <person name="Stinson S.A."/>
            <person name="diCenzo G.C."/>
        </authorList>
    </citation>
    <scope>NUCLEOTIDE SEQUENCE</scope>
    <source>
        <strain evidence="1">QUZm001</strain>
    </source>
</reference>
<protein>
    <recommendedName>
        <fullName evidence="3">Reverse transcriptase domain-containing protein</fullName>
    </recommendedName>
</protein>
<dbReference type="EMBL" id="JALNTZ010000003">
    <property type="protein sequence ID" value="KAJ3659640.1"/>
    <property type="molecule type" value="Genomic_DNA"/>
</dbReference>
<evidence type="ECO:0000313" key="2">
    <source>
        <dbReference type="Proteomes" id="UP001168821"/>
    </source>
</evidence>
<comment type="caution">
    <text evidence="1">The sequence shown here is derived from an EMBL/GenBank/DDBJ whole genome shotgun (WGS) entry which is preliminary data.</text>
</comment>
<accession>A0AA38IMJ1</accession>
<proteinExistence type="predicted"/>
<gene>
    <name evidence="1" type="ORF">Zmor_011318</name>
</gene>
<dbReference type="PRINTS" id="PR01345">
    <property type="entry name" value="CERVTRCPTASE"/>
</dbReference>
<organism evidence="1 2">
    <name type="scientific">Zophobas morio</name>
    <dbReference type="NCBI Taxonomy" id="2755281"/>
    <lineage>
        <taxon>Eukaryota</taxon>
        <taxon>Metazoa</taxon>
        <taxon>Ecdysozoa</taxon>
        <taxon>Arthropoda</taxon>
        <taxon>Hexapoda</taxon>
        <taxon>Insecta</taxon>
        <taxon>Pterygota</taxon>
        <taxon>Neoptera</taxon>
        <taxon>Endopterygota</taxon>
        <taxon>Coleoptera</taxon>
        <taxon>Polyphaga</taxon>
        <taxon>Cucujiformia</taxon>
        <taxon>Tenebrionidae</taxon>
        <taxon>Zophobas</taxon>
    </lineage>
</organism>
<sequence length="193" mass="22088">MYADDIKLYNISSNSMILKEYLGDILKWSRNWLLPLNKDKCNSLYLGSKNSKTAYYIAAKVYAKPDCSKDLGILVMYNLSWLCQVAKIVKKANTMLFPLSKNYSKASPTLFGKLYKTFVRPILKFANAIWAPVLQRDIALLESVQHKATRILFGDKRRSNNNLSSPVQRAVPYSTFIYNQQRSEIARTSSEVP</sequence>
<evidence type="ECO:0000313" key="1">
    <source>
        <dbReference type="EMBL" id="KAJ3659640.1"/>
    </source>
</evidence>
<dbReference type="Proteomes" id="UP001168821">
    <property type="component" value="Unassembled WGS sequence"/>
</dbReference>
<dbReference type="PANTHER" id="PTHR33332">
    <property type="entry name" value="REVERSE TRANSCRIPTASE DOMAIN-CONTAINING PROTEIN"/>
    <property type="match status" value="1"/>
</dbReference>
<name>A0AA38IMJ1_9CUCU</name>
<keyword evidence="2" id="KW-1185">Reference proteome</keyword>
<evidence type="ECO:0008006" key="3">
    <source>
        <dbReference type="Google" id="ProtNLM"/>
    </source>
</evidence>
<dbReference type="AlphaFoldDB" id="A0AA38IMJ1"/>